<proteinExistence type="predicted"/>
<dbReference type="STRING" id="1300341.I595_1517"/>
<protein>
    <submittedName>
        <fullName evidence="1">Uncharacterized protein</fullName>
    </submittedName>
</protein>
<reference evidence="1 2" key="1">
    <citation type="submission" date="2015-09" db="EMBL/GenBank/DDBJ databases">
        <title>Genome sequence of the marine flavobacterium Croceitalea dokdonensis DOKDO 023 that contains proton- and sodium-pumping rhodopsins.</title>
        <authorList>
            <person name="Kwon S.-K."/>
            <person name="Lee H.K."/>
            <person name="Kwak M.-J."/>
            <person name="Kim J.F."/>
        </authorList>
    </citation>
    <scope>NUCLEOTIDE SEQUENCE [LARGE SCALE GENOMIC DNA]</scope>
    <source>
        <strain evidence="1 2">DOKDO 023</strain>
    </source>
</reference>
<accession>A0A0P7B1P4</accession>
<dbReference type="Proteomes" id="UP000050280">
    <property type="component" value="Unassembled WGS sequence"/>
</dbReference>
<keyword evidence="2" id="KW-1185">Reference proteome</keyword>
<organism evidence="1 2">
    <name type="scientific">Croceitalea dokdonensis DOKDO 023</name>
    <dbReference type="NCBI Taxonomy" id="1300341"/>
    <lineage>
        <taxon>Bacteria</taxon>
        <taxon>Pseudomonadati</taxon>
        <taxon>Bacteroidota</taxon>
        <taxon>Flavobacteriia</taxon>
        <taxon>Flavobacteriales</taxon>
        <taxon>Flavobacteriaceae</taxon>
        <taxon>Croceitalea</taxon>
    </lineage>
</organism>
<comment type="caution">
    <text evidence="1">The sequence shown here is derived from an EMBL/GenBank/DDBJ whole genome shotgun (WGS) entry which is preliminary data.</text>
</comment>
<sequence>MVLLIILVTTNCKERGQEANTAANSNPLKETISELKETNKPLYRTSITATDIDFITEQDPDAFKNLDYLKRGTREMPGSDTGDLMDNGAFIFKANFTAGNPVEIWAHSSFGTSNAAKEYAQKLSGRLGKLPLYMRNKLSHVILHKGDSNAFAEDAGGFFVLYSENMDARISTNDLEETVFHETVHVAFDLAHAKSKEWKQAQEKDVTFITEYAQSKPEKEDLAESAIFAYAMIYYPGRLNKNVEDWVRTNIPNRLKFLKKLFEENNSKT</sequence>
<evidence type="ECO:0000313" key="2">
    <source>
        <dbReference type="Proteomes" id="UP000050280"/>
    </source>
</evidence>
<gene>
    <name evidence="1" type="ORF">I595_1517</name>
</gene>
<name>A0A0P7B1P4_9FLAO</name>
<dbReference type="EMBL" id="LDJX01000002">
    <property type="protein sequence ID" value="KPM33090.1"/>
    <property type="molecule type" value="Genomic_DNA"/>
</dbReference>
<evidence type="ECO:0000313" key="1">
    <source>
        <dbReference type="EMBL" id="KPM33090.1"/>
    </source>
</evidence>
<dbReference type="AlphaFoldDB" id="A0A0P7B1P4"/>